<dbReference type="Proteomes" id="UP000641454">
    <property type="component" value="Unassembled WGS sequence"/>
</dbReference>
<gene>
    <name evidence="3" type="ORF">H8R25_00630</name>
</gene>
<keyword evidence="4" id="KW-1185">Reference proteome</keyword>
<keyword evidence="1" id="KW-0732">Signal</keyword>
<dbReference type="EMBL" id="JACRUL010000001">
    <property type="protein sequence ID" value="MBC5842947.1"/>
    <property type="molecule type" value="Genomic_DNA"/>
</dbReference>
<feature type="signal peptide" evidence="1">
    <location>
        <begin position="1"/>
        <end position="25"/>
    </location>
</feature>
<accession>A0A923MWU3</accession>
<feature type="domain" description="DUF4136" evidence="2">
    <location>
        <begin position="23"/>
        <end position="174"/>
    </location>
</feature>
<evidence type="ECO:0000256" key="1">
    <source>
        <dbReference type="SAM" id="SignalP"/>
    </source>
</evidence>
<protein>
    <submittedName>
        <fullName evidence="3">DUF4136 domain-containing protein</fullName>
    </submittedName>
</protein>
<organism evidence="3 4">
    <name type="scientific">Flavobacterium muglaense</name>
    <dbReference type="NCBI Taxonomy" id="2764716"/>
    <lineage>
        <taxon>Bacteria</taxon>
        <taxon>Pseudomonadati</taxon>
        <taxon>Bacteroidota</taxon>
        <taxon>Flavobacteriia</taxon>
        <taxon>Flavobacteriales</taxon>
        <taxon>Flavobacteriaceae</taxon>
        <taxon>Flavobacterium</taxon>
    </lineage>
</organism>
<dbReference type="Gene3D" id="3.30.160.670">
    <property type="match status" value="1"/>
</dbReference>
<feature type="chain" id="PRO_5038009737" evidence="1">
    <location>
        <begin position="26"/>
        <end position="176"/>
    </location>
</feature>
<name>A0A923MWU3_9FLAO</name>
<dbReference type="PROSITE" id="PS51257">
    <property type="entry name" value="PROKAR_LIPOPROTEIN"/>
    <property type="match status" value="1"/>
</dbReference>
<sequence length="176" mass="20052">MKAIKLIPVLLLFILGACSTVRVNADYDKNVDFTQYKTYAFHKNGIDKVQISEFDKKRILRAIDAELSKMGMTKSENPDLLINIMTKEREKLEVNQFNAGFGYGWGFGWNPYMWGGRNFVSSSTEGTLFIDLIDAKKKELIWEGEGVGNLTQNRDKKEAVINDFVAKIMAQFPPKN</sequence>
<dbReference type="Pfam" id="PF13590">
    <property type="entry name" value="DUF4136"/>
    <property type="match status" value="1"/>
</dbReference>
<reference evidence="3 4" key="1">
    <citation type="submission" date="2020-08" db="EMBL/GenBank/DDBJ databases">
        <title>Description of novel Flavobacterium F-392 isolate.</title>
        <authorList>
            <person name="Saticioglu I.B."/>
            <person name="Duman M."/>
            <person name="Altun S."/>
        </authorList>
    </citation>
    <scope>NUCLEOTIDE SEQUENCE [LARGE SCALE GENOMIC DNA]</scope>
    <source>
        <strain evidence="3 4">F-392</strain>
    </source>
</reference>
<evidence type="ECO:0000313" key="4">
    <source>
        <dbReference type="Proteomes" id="UP000641454"/>
    </source>
</evidence>
<evidence type="ECO:0000259" key="2">
    <source>
        <dbReference type="Pfam" id="PF13590"/>
    </source>
</evidence>
<dbReference type="InterPro" id="IPR025411">
    <property type="entry name" value="DUF4136"/>
</dbReference>
<evidence type="ECO:0000313" key="3">
    <source>
        <dbReference type="EMBL" id="MBC5842947.1"/>
    </source>
</evidence>
<dbReference type="AlphaFoldDB" id="A0A923MWU3"/>
<proteinExistence type="predicted"/>
<dbReference type="RefSeq" id="WP_187016645.1">
    <property type="nucleotide sequence ID" value="NZ_JACRUK010000001.1"/>
</dbReference>
<comment type="caution">
    <text evidence="3">The sequence shown here is derived from an EMBL/GenBank/DDBJ whole genome shotgun (WGS) entry which is preliminary data.</text>
</comment>